<dbReference type="InterPro" id="IPR009752">
    <property type="entry name" value="Phage_Mu_GpJ"/>
</dbReference>
<organism evidence="1 2">
    <name type="scientific">Pseudogulbenkiania ferrooxidans 2002</name>
    <dbReference type="NCBI Taxonomy" id="279714"/>
    <lineage>
        <taxon>Bacteria</taxon>
        <taxon>Pseudomonadati</taxon>
        <taxon>Pseudomonadota</taxon>
        <taxon>Betaproteobacteria</taxon>
        <taxon>Neisseriales</taxon>
        <taxon>Chromobacteriaceae</taxon>
        <taxon>Pseudogulbenkiania</taxon>
    </lineage>
</organism>
<proteinExistence type="predicted"/>
<gene>
    <name evidence="1" type="ORF">FuraDRAFT_1719</name>
</gene>
<evidence type="ECO:0000313" key="1">
    <source>
        <dbReference type="EMBL" id="EEG08959.1"/>
    </source>
</evidence>
<dbReference type="RefSeq" id="WP_008953739.1">
    <property type="nucleotide sequence ID" value="NZ_ACIS01000004.1"/>
</dbReference>
<comment type="caution">
    <text evidence="1">The sequence shown here is derived from an EMBL/GenBank/DDBJ whole genome shotgun (WGS) entry which is preliminary data.</text>
</comment>
<dbReference type="AlphaFoldDB" id="B9Z306"/>
<evidence type="ECO:0008006" key="3">
    <source>
        <dbReference type="Google" id="ProtNLM"/>
    </source>
</evidence>
<dbReference type="Pfam" id="PF07030">
    <property type="entry name" value="Phage_Mu_Gp36"/>
    <property type="match status" value="1"/>
</dbReference>
<name>B9Z306_9NEIS</name>
<accession>B9Z306</accession>
<sequence length="140" mass="15350">MSYATRQDMVTTIGERELIELTDREQTGAINDSVLAGALATAEAEVDSYLAGRYPLPFPNPPLVLTAYTCDIARYHLGRDGDVVVSENMRERYRDAIRYLEKVAEGKVSLGRDATGEEVATEDTVVMESGGRVFGRSGGW</sequence>
<dbReference type="eggNOG" id="COG4387">
    <property type="taxonomic scope" value="Bacteria"/>
</dbReference>
<keyword evidence="2" id="KW-1185">Reference proteome</keyword>
<evidence type="ECO:0000313" key="2">
    <source>
        <dbReference type="Proteomes" id="UP000003165"/>
    </source>
</evidence>
<dbReference type="EMBL" id="ACIS01000004">
    <property type="protein sequence ID" value="EEG08959.1"/>
    <property type="molecule type" value="Genomic_DNA"/>
</dbReference>
<dbReference type="Proteomes" id="UP000003165">
    <property type="component" value="Unassembled WGS sequence"/>
</dbReference>
<reference evidence="1 2" key="1">
    <citation type="submission" date="2009-02" db="EMBL/GenBank/DDBJ databases">
        <title>Sequencing of the draft genome and assembly of Lutiella nitroferrum 2002.</title>
        <authorList>
            <consortium name="US DOE Joint Genome Institute (JGI-PGF)"/>
            <person name="Lucas S."/>
            <person name="Copeland A."/>
            <person name="Lapidus A."/>
            <person name="Glavina del Rio T."/>
            <person name="Tice H."/>
            <person name="Bruce D."/>
            <person name="Goodwin L."/>
            <person name="Pitluck S."/>
            <person name="Larimer F."/>
            <person name="Land M.L."/>
            <person name="Hauser L."/>
            <person name="Coates J.D."/>
        </authorList>
    </citation>
    <scope>NUCLEOTIDE SEQUENCE [LARGE SCALE GENOMIC DNA]</scope>
    <source>
        <strain evidence="1 2">2002</strain>
    </source>
</reference>
<protein>
    <recommendedName>
        <fullName evidence="3">DUF1320 domain-containing protein</fullName>
    </recommendedName>
</protein>